<protein>
    <submittedName>
        <fullName evidence="1">Uncharacterized protein</fullName>
    </submittedName>
</protein>
<comment type="caution">
    <text evidence="1">The sequence shown here is derived from an EMBL/GenBank/DDBJ whole genome shotgun (WGS) entry which is preliminary data.</text>
</comment>
<sequence length="90" mass="8278">MFGQGLGHGQGVVAHGGEVLGQVREQAGAGVADAGEVAVAGAGCGVHVGAGQVGDGLVAQAYAQDGQVGAGQEVGYLAQVAGVLGPAGAG</sequence>
<gene>
    <name evidence="1" type="ORF">GCM10007147_10710</name>
</gene>
<dbReference type="EMBL" id="BMXL01000004">
    <property type="protein sequence ID" value="GHD19641.1"/>
    <property type="molecule type" value="Genomic_DNA"/>
</dbReference>
<dbReference type="Proteomes" id="UP000654947">
    <property type="component" value="Unassembled WGS sequence"/>
</dbReference>
<reference evidence="1 2" key="1">
    <citation type="journal article" date="2014" name="Int. J. Syst. Evol. Microbiol.">
        <title>Complete genome sequence of Corynebacterium casei LMG S-19264T (=DSM 44701T), isolated from a smear-ripened cheese.</title>
        <authorList>
            <consortium name="US DOE Joint Genome Institute (JGI-PGF)"/>
            <person name="Walter F."/>
            <person name="Albersmeier A."/>
            <person name="Kalinowski J."/>
            <person name="Ruckert C."/>
        </authorList>
    </citation>
    <scope>NUCLEOTIDE SEQUENCE [LARGE SCALE GENOMIC DNA]</scope>
    <source>
        <strain evidence="1 2">KCTC 19473</strain>
    </source>
</reference>
<accession>A0A918XAK7</accession>
<evidence type="ECO:0000313" key="2">
    <source>
        <dbReference type="Proteomes" id="UP000654947"/>
    </source>
</evidence>
<evidence type="ECO:0000313" key="1">
    <source>
        <dbReference type="EMBL" id="GHD19641.1"/>
    </source>
</evidence>
<name>A0A918XAK7_9ACTN</name>
<keyword evidence="2" id="KW-1185">Reference proteome</keyword>
<organism evidence="1 2">
    <name type="scientific">Nocardiopsis kunsanensis</name>
    <dbReference type="NCBI Taxonomy" id="141693"/>
    <lineage>
        <taxon>Bacteria</taxon>
        <taxon>Bacillati</taxon>
        <taxon>Actinomycetota</taxon>
        <taxon>Actinomycetes</taxon>
        <taxon>Streptosporangiales</taxon>
        <taxon>Nocardiopsidaceae</taxon>
        <taxon>Nocardiopsis</taxon>
    </lineage>
</organism>
<proteinExistence type="predicted"/>
<dbReference type="AlphaFoldDB" id="A0A918XAK7"/>